<feature type="chain" id="PRO_5014749184" evidence="2">
    <location>
        <begin position="21"/>
        <end position="189"/>
    </location>
</feature>
<keyword evidence="4" id="KW-1185">Reference proteome</keyword>
<proteinExistence type="predicted"/>
<comment type="caution">
    <text evidence="3">The sequence shown here is derived from an EMBL/GenBank/DDBJ whole genome shotgun (WGS) entry which is preliminary data.</text>
</comment>
<name>A0A2N3PLW7_9PROT</name>
<feature type="signal peptide" evidence="2">
    <location>
        <begin position="1"/>
        <end position="20"/>
    </location>
</feature>
<accession>A0A2N3PLW7</accession>
<dbReference type="EMBL" id="PIUM01000063">
    <property type="protein sequence ID" value="PKU21386.1"/>
    <property type="molecule type" value="Genomic_DNA"/>
</dbReference>
<evidence type="ECO:0000313" key="4">
    <source>
        <dbReference type="Proteomes" id="UP000233293"/>
    </source>
</evidence>
<dbReference type="Proteomes" id="UP000233293">
    <property type="component" value="Unassembled WGS sequence"/>
</dbReference>
<organism evidence="3 4">
    <name type="scientific">Telmatospirillum siberiense</name>
    <dbReference type="NCBI Taxonomy" id="382514"/>
    <lineage>
        <taxon>Bacteria</taxon>
        <taxon>Pseudomonadati</taxon>
        <taxon>Pseudomonadota</taxon>
        <taxon>Alphaproteobacteria</taxon>
        <taxon>Rhodospirillales</taxon>
        <taxon>Rhodospirillaceae</taxon>
        <taxon>Telmatospirillum</taxon>
    </lineage>
</organism>
<feature type="region of interest" description="Disordered" evidence="1">
    <location>
        <begin position="153"/>
        <end position="189"/>
    </location>
</feature>
<sequence>MRRITGLLTSGFVMFVSACAAPTPPPAPPKESALEESARKVSEAMDLLARTQASVEQSKHGVPPALPEPTGDLAVSLSVDFTGPMLAVVRQVAGRLGYDVTEIGASPTVPITVAIHTTGHPAQNILQDIAAQAGAQADIVASPRRRVIEIHYSSETPPTGTMAPAQSVPGFGPGSNARPTPLVPPRHPS</sequence>
<dbReference type="InterPro" id="IPR031817">
    <property type="entry name" value="DotD"/>
</dbReference>
<reference evidence="4" key="1">
    <citation type="submission" date="2017-12" db="EMBL/GenBank/DDBJ databases">
        <title>Draft genome sequence of Telmatospirillum siberiense 26-4b1T, an acidotolerant peatland alphaproteobacterium potentially involved in sulfur cycling.</title>
        <authorList>
            <person name="Hausmann B."/>
            <person name="Pjevac P."/>
            <person name="Schreck K."/>
            <person name="Herbold C.W."/>
            <person name="Daims H."/>
            <person name="Wagner M."/>
            <person name="Pester M."/>
            <person name="Loy A."/>
        </authorList>
    </citation>
    <scope>NUCLEOTIDE SEQUENCE [LARGE SCALE GENOMIC DNA]</scope>
    <source>
        <strain evidence="4">26-4b1</strain>
    </source>
</reference>
<dbReference type="PROSITE" id="PS51257">
    <property type="entry name" value="PROKAR_LIPOPROTEIN"/>
    <property type="match status" value="1"/>
</dbReference>
<dbReference type="InterPro" id="IPR038140">
    <property type="entry name" value="DotD_sf"/>
</dbReference>
<dbReference type="Gene3D" id="3.55.50.60">
    <property type="entry name" value="DotD protein"/>
    <property type="match status" value="1"/>
</dbReference>
<dbReference type="RefSeq" id="WP_101253762.1">
    <property type="nucleotide sequence ID" value="NZ_PIUM01000063.1"/>
</dbReference>
<evidence type="ECO:0000313" key="3">
    <source>
        <dbReference type="EMBL" id="PKU21386.1"/>
    </source>
</evidence>
<keyword evidence="2" id="KW-0732">Signal</keyword>
<dbReference type="Pfam" id="PF16816">
    <property type="entry name" value="DotD"/>
    <property type="match status" value="1"/>
</dbReference>
<evidence type="ECO:0000256" key="1">
    <source>
        <dbReference type="SAM" id="MobiDB-lite"/>
    </source>
</evidence>
<protein>
    <submittedName>
        <fullName evidence="3">Uncharacterized protein</fullName>
    </submittedName>
</protein>
<dbReference type="AlphaFoldDB" id="A0A2N3PLW7"/>
<gene>
    <name evidence="3" type="ORF">CWS72_26945</name>
</gene>
<evidence type="ECO:0000256" key="2">
    <source>
        <dbReference type="SAM" id="SignalP"/>
    </source>
</evidence>